<dbReference type="InterPro" id="IPR043519">
    <property type="entry name" value="NT_sf"/>
</dbReference>
<name>A0A5R9F254_9BACL</name>
<dbReference type="AlphaFoldDB" id="A0A5R9F254"/>
<reference evidence="1 2" key="1">
    <citation type="submission" date="2019-04" db="EMBL/GenBank/DDBJ databases">
        <title>Bacillus caeni sp. nov., a bacterium isolated from mangrove sediment.</title>
        <authorList>
            <person name="Huang H."/>
            <person name="Mo K."/>
            <person name="Hu Y."/>
        </authorList>
    </citation>
    <scope>NUCLEOTIDE SEQUENCE [LARGE SCALE GENOMIC DNA]</scope>
    <source>
        <strain evidence="1 2">HB172195</strain>
    </source>
</reference>
<accession>A0A5R9F254</accession>
<protein>
    <submittedName>
        <fullName evidence="1">Renal dipeptidase</fullName>
    </submittedName>
</protein>
<dbReference type="Gene3D" id="3.30.460.40">
    <property type="match status" value="1"/>
</dbReference>
<dbReference type="OrthoDB" id="9773927at2"/>
<proteinExistence type="predicted"/>
<dbReference type="InterPro" id="IPR039498">
    <property type="entry name" value="NTP_transf_5"/>
</dbReference>
<dbReference type="SUPFAM" id="SSF81301">
    <property type="entry name" value="Nucleotidyltransferase"/>
    <property type="match status" value="1"/>
</dbReference>
<dbReference type="RefSeq" id="WP_138128624.1">
    <property type="nucleotide sequence ID" value="NZ_SWLG01000019.1"/>
</dbReference>
<sequence length="390" mass="45836">MLNNASLNVSAIPKELKLILGILGKSQTVKKDMFIDIDWDKFCKLALHHRVYPLLYTKLTKSDIEDIPCPVLQTLEIAFKKNTLHMLHLTSQMEQLSKLCSENNIPCIILKGPVLAFELYGNLSLRTCGDLDVLVPIHKLEKVDQLLTEQGFKMDDYIETVLADWKWRHHHVTYFHPVLKTKLEIHWRLNPGPGKEPSFEELWKRKRKFQLNSQTVYYLGIEDLLLFLVSHGARHGWSRLRWLMDIHYITEQEVNSNKLLTLSKDHHNSHLLGQALNLSSQLLDTRVNKDLDYIVSKRKSERLAQEAIYYLERMVNLHNNPVPNDVALYHSRHLFSLMSFNQKVIYLLSLLHPFPEDAQTLPLPKKFHFLYFPLRPILWLWRKTRKFALP</sequence>
<dbReference type="EMBL" id="SWLG01000019">
    <property type="protein sequence ID" value="TLS35558.1"/>
    <property type="molecule type" value="Genomic_DNA"/>
</dbReference>
<organism evidence="1 2">
    <name type="scientific">Exobacillus caeni</name>
    <dbReference type="NCBI Taxonomy" id="2574798"/>
    <lineage>
        <taxon>Bacteria</taxon>
        <taxon>Bacillati</taxon>
        <taxon>Bacillota</taxon>
        <taxon>Bacilli</taxon>
        <taxon>Bacillales</taxon>
        <taxon>Guptibacillaceae</taxon>
        <taxon>Exobacillus</taxon>
    </lineage>
</organism>
<evidence type="ECO:0000313" key="2">
    <source>
        <dbReference type="Proteomes" id="UP000308230"/>
    </source>
</evidence>
<gene>
    <name evidence="1" type="ORF">FCL54_19560</name>
</gene>
<comment type="caution">
    <text evidence="1">The sequence shown here is derived from an EMBL/GenBank/DDBJ whole genome shotgun (WGS) entry which is preliminary data.</text>
</comment>
<evidence type="ECO:0000313" key="1">
    <source>
        <dbReference type="EMBL" id="TLS35558.1"/>
    </source>
</evidence>
<dbReference type="Proteomes" id="UP000308230">
    <property type="component" value="Unassembled WGS sequence"/>
</dbReference>
<keyword evidence="2" id="KW-1185">Reference proteome</keyword>
<dbReference type="Pfam" id="PF14907">
    <property type="entry name" value="NTP_transf_5"/>
    <property type="match status" value="1"/>
</dbReference>